<evidence type="ECO:0000256" key="10">
    <source>
        <dbReference type="ARBA" id="ARBA00022840"/>
    </source>
</evidence>
<dbReference type="GO" id="GO:0003725">
    <property type="term" value="F:double-stranded RNA binding"/>
    <property type="evidence" value="ECO:0007669"/>
    <property type="project" value="InterPro"/>
</dbReference>
<dbReference type="GO" id="GO:0006450">
    <property type="term" value="P:regulation of translational fidelity"/>
    <property type="evidence" value="ECO:0007669"/>
    <property type="project" value="TreeGrafter"/>
</dbReference>
<dbReference type="GO" id="GO:0005524">
    <property type="term" value="F:ATP binding"/>
    <property type="evidence" value="ECO:0007669"/>
    <property type="project" value="UniProtKB-KW"/>
</dbReference>
<keyword evidence="9" id="KW-0547">Nucleotide-binding</keyword>
<gene>
    <name evidence="14" type="ORF">MGL_0239</name>
</gene>
<keyword evidence="15" id="KW-1185">Reference proteome</keyword>
<dbReference type="Proteomes" id="UP000008837">
    <property type="component" value="Unassembled WGS sequence"/>
</dbReference>
<dbReference type="OMA" id="RTLDEGP"/>
<name>A8PSD7_MALGO</name>
<dbReference type="Gene3D" id="3.40.50.11030">
    <property type="entry name" value="Threonylcarbamoyl-AMP synthase, C-terminal domain"/>
    <property type="match status" value="1"/>
</dbReference>
<evidence type="ECO:0000256" key="4">
    <source>
        <dbReference type="ARBA" id="ARBA00015492"/>
    </source>
</evidence>
<dbReference type="RefSeq" id="XP_001732464.1">
    <property type="nucleotide sequence ID" value="XM_001732412.1"/>
</dbReference>
<dbReference type="KEGG" id="mgl:MGL_0239"/>
<evidence type="ECO:0000313" key="15">
    <source>
        <dbReference type="Proteomes" id="UP000008837"/>
    </source>
</evidence>
<dbReference type="EC" id="2.7.7.87" evidence="3"/>
<evidence type="ECO:0000256" key="9">
    <source>
        <dbReference type="ARBA" id="ARBA00022741"/>
    </source>
</evidence>
<dbReference type="InterPro" id="IPR038385">
    <property type="entry name" value="Sua5/YwlC_C"/>
</dbReference>
<evidence type="ECO:0000256" key="8">
    <source>
        <dbReference type="ARBA" id="ARBA00022695"/>
    </source>
</evidence>
<dbReference type="GO" id="GO:0008033">
    <property type="term" value="P:tRNA processing"/>
    <property type="evidence" value="ECO:0007669"/>
    <property type="project" value="UniProtKB-KW"/>
</dbReference>
<dbReference type="PANTHER" id="PTHR17490">
    <property type="entry name" value="SUA5"/>
    <property type="match status" value="1"/>
</dbReference>
<comment type="similarity">
    <text evidence="2">Belongs to the SUA5 family.</text>
</comment>
<dbReference type="InterPro" id="IPR005145">
    <property type="entry name" value="Sua5_C"/>
</dbReference>
<dbReference type="Pfam" id="PF03481">
    <property type="entry name" value="Sua5_C"/>
    <property type="match status" value="1"/>
</dbReference>
<dbReference type="FunCoup" id="A8PSD7">
    <property type="interactions" value="178"/>
</dbReference>
<dbReference type="InterPro" id="IPR017945">
    <property type="entry name" value="DHBP_synth_RibB-like_a/b_dom"/>
</dbReference>
<evidence type="ECO:0000256" key="1">
    <source>
        <dbReference type="ARBA" id="ARBA00004496"/>
    </source>
</evidence>
<dbReference type="GO" id="GO:0061710">
    <property type="term" value="F:L-threonylcarbamoyladenylate synthase"/>
    <property type="evidence" value="ECO:0007669"/>
    <property type="project" value="UniProtKB-EC"/>
</dbReference>
<dbReference type="InterPro" id="IPR050156">
    <property type="entry name" value="TC-AMP_synthase_SUA5"/>
</dbReference>
<dbReference type="GO" id="GO:0005737">
    <property type="term" value="C:cytoplasm"/>
    <property type="evidence" value="ECO:0007669"/>
    <property type="project" value="UniProtKB-SubCell"/>
</dbReference>
<evidence type="ECO:0000256" key="7">
    <source>
        <dbReference type="ARBA" id="ARBA00022694"/>
    </source>
</evidence>
<feature type="domain" description="YrdC-like" evidence="13">
    <location>
        <begin position="52"/>
        <end position="251"/>
    </location>
</feature>
<evidence type="ECO:0000256" key="6">
    <source>
        <dbReference type="ARBA" id="ARBA00022679"/>
    </source>
</evidence>
<comment type="caution">
    <text evidence="14">The sequence shown here is derived from an EMBL/GenBank/DDBJ whole genome shotgun (WGS) entry which is preliminary data.</text>
</comment>
<dbReference type="VEuPathDB" id="FungiDB:MGL_0239"/>
<dbReference type="EMBL" id="AAYY01000001">
    <property type="protein sequence ID" value="EDP45250.1"/>
    <property type="molecule type" value="Genomic_DNA"/>
</dbReference>
<dbReference type="PROSITE" id="PS51163">
    <property type="entry name" value="YRDC"/>
    <property type="match status" value="1"/>
</dbReference>
<dbReference type="FunFam" id="3.90.870.10:FF:000009">
    <property type="entry name" value="Threonylcarbamoyl-AMP synthase, putative"/>
    <property type="match status" value="1"/>
</dbReference>
<dbReference type="OrthoDB" id="412787at2759"/>
<dbReference type="Pfam" id="PF01300">
    <property type="entry name" value="Sua5_yciO_yrdC"/>
    <property type="match status" value="1"/>
</dbReference>
<protein>
    <recommendedName>
        <fullName evidence="4">Threonylcarbamoyl-AMP synthase</fullName>
        <ecNumber evidence="3">2.7.7.87</ecNumber>
    </recommendedName>
    <alternativeName>
        <fullName evidence="11">L-threonylcarbamoyladenylate synthase</fullName>
    </alternativeName>
</protein>
<dbReference type="InParanoid" id="A8PSD7"/>
<dbReference type="InterPro" id="IPR006070">
    <property type="entry name" value="Sua5-like_dom"/>
</dbReference>
<comment type="catalytic activity">
    <reaction evidence="12">
        <text>L-threonine + hydrogencarbonate + ATP = L-threonylcarbamoyladenylate + diphosphate + H2O</text>
        <dbReference type="Rhea" id="RHEA:36407"/>
        <dbReference type="ChEBI" id="CHEBI:15377"/>
        <dbReference type="ChEBI" id="CHEBI:17544"/>
        <dbReference type="ChEBI" id="CHEBI:30616"/>
        <dbReference type="ChEBI" id="CHEBI:33019"/>
        <dbReference type="ChEBI" id="CHEBI:57926"/>
        <dbReference type="ChEBI" id="CHEBI:73682"/>
        <dbReference type="EC" id="2.7.7.87"/>
    </reaction>
</comment>
<dbReference type="STRING" id="425265.A8PSD7"/>
<evidence type="ECO:0000256" key="3">
    <source>
        <dbReference type="ARBA" id="ARBA00012584"/>
    </source>
</evidence>
<dbReference type="NCBIfam" id="TIGR00057">
    <property type="entry name" value="L-threonylcarbamoyladenylate synthase"/>
    <property type="match status" value="1"/>
</dbReference>
<evidence type="ECO:0000256" key="5">
    <source>
        <dbReference type="ARBA" id="ARBA00022490"/>
    </source>
</evidence>
<dbReference type="GO" id="GO:0000049">
    <property type="term" value="F:tRNA binding"/>
    <property type="evidence" value="ECO:0007669"/>
    <property type="project" value="TreeGrafter"/>
</dbReference>
<sequence>MSHIETQVLPVAHTWHASKPTDFGLVFADATAASSQEPYESLAVSFTSDVTRSSLEKAASHLRSGQLVAFPTETVYGLGACALRTDAAERIYHAKNRPADNPLIVHVSDRRMLSKLLPSKYPYNAACEALMKAFWPGPLTLLFPVGLDDQGLPRIPSTVTCGQSTVGLRMPSHPIARALISLAGVPVAAPSANASGRPSPTTAGHVFTDLGPRHVLSYIVDGGECSIGLESTVVDATTTPGEVRVLRPGGISVEQIAQALEQAGLSSLSLRVYGRDLARSAQQEAAPTTPGMKYRHYSPEARVLLVRIDDGEHPTVHELLRDVAASRAQAEQEARIGLLCAHDSPLILSLPDSALTRWAADATHASSSSFTDKAESRLSPVVHVNGMKLCLYSLGRRDTPSAAAQRLFDGLRTLDACVPWCDGKPGACDAIITDVVDESGVGLAIMNRLRKAASATLFARADAVRPIHIPM</sequence>
<keyword evidence="6" id="KW-0808">Transferase</keyword>
<proteinExistence type="inferred from homology"/>
<dbReference type="Gene3D" id="3.90.870.10">
    <property type="entry name" value="DHBP synthase"/>
    <property type="match status" value="1"/>
</dbReference>
<keyword evidence="5" id="KW-0963">Cytoplasm</keyword>
<keyword evidence="8" id="KW-0548">Nucleotidyltransferase</keyword>
<reference evidence="14 15" key="1">
    <citation type="journal article" date="2007" name="Proc. Natl. Acad. Sci. U.S.A.">
        <title>Dandruff-associated Malassezia genomes reveal convergent and divergent virulence traits shared with plant and human fungal pathogens.</title>
        <authorList>
            <person name="Xu J."/>
            <person name="Saunders C.W."/>
            <person name="Hu P."/>
            <person name="Grant R.A."/>
            <person name="Boekhout T."/>
            <person name="Kuramae E.E."/>
            <person name="Kronstad J.W."/>
            <person name="Deangelis Y.M."/>
            <person name="Reeder N.L."/>
            <person name="Johnstone K.R."/>
            <person name="Leland M."/>
            <person name="Fieno A.M."/>
            <person name="Begley W.M."/>
            <person name="Sun Y."/>
            <person name="Lacey M.P."/>
            <person name="Chaudhary T."/>
            <person name="Keough T."/>
            <person name="Chu L."/>
            <person name="Sears R."/>
            <person name="Yuan B."/>
            <person name="Dawson T.L.Jr."/>
        </authorList>
    </citation>
    <scope>NUCLEOTIDE SEQUENCE [LARGE SCALE GENOMIC DNA]</scope>
    <source>
        <strain evidence="15">ATCC MYA-4612 / CBS 7966</strain>
    </source>
</reference>
<accession>A8PSD7</accession>
<evidence type="ECO:0000256" key="11">
    <source>
        <dbReference type="ARBA" id="ARBA00029774"/>
    </source>
</evidence>
<dbReference type="GeneID" id="5856770"/>
<organism evidence="14 15">
    <name type="scientific">Malassezia globosa (strain ATCC MYA-4612 / CBS 7966)</name>
    <name type="common">Dandruff-associated fungus</name>
    <dbReference type="NCBI Taxonomy" id="425265"/>
    <lineage>
        <taxon>Eukaryota</taxon>
        <taxon>Fungi</taxon>
        <taxon>Dikarya</taxon>
        <taxon>Basidiomycota</taxon>
        <taxon>Ustilaginomycotina</taxon>
        <taxon>Malasseziomycetes</taxon>
        <taxon>Malasseziales</taxon>
        <taxon>Malasseziaceae</taxon>
        <taxon>Malassezia</taxon>
    </lineage>
</organism>
<dbReference type="AlphaFoldDB" id="A8PSD7"/>
<dbReference type="SUPFAM" id="SSF55821">
    <property type="entry name" value="YrdC/RibB"/>
    <property type="match status" value="1"/>
</dbReference>
<evidence type="ECO:0000256" key="12">
    <source>
        <dbReference type="ARBA" id="ARBA00048366"/>
    </source>
</evidence>
<evidence type="ECO:0000256" key="2">
    <source>
        <dbReference type="ARBA" id="ARBA00007663"/>
    </source>
</evidence>
<evidence type="ECO:0000259" key="13">
    <source>
        <dbReference type="PROSITE" id="PS51163"/>
    </source>
</evidence>
<comment type="subcellular location">
    <subcellularLocation>
        <location evidence="1">Cytoplasm</location>
    </subcellularLocation>
</comment>
<keyword evidence="10" id="KW-0067">ATP-binding</keyword>
<evidence type="ECO:0000313" key="14">
    <source>
        <dbReference type="EMBL" id="EDP45250.1"/>
    </source>
</evidence>
<keyword evidence="7" id="KW-0819">tRNA processing</keyword>
<dbReference type="PANTHER" id="PTHR17490:SF16">
    <property type="entry name" value="THREONYLCARBAMOYL-AMP SYNTHASE"/>
    <property type="match status" value="1"/>
</dbReference>